<dbReference type="Gene3D" id="1.25.60.10">
    <property type="entry name" value="MgtE N-terminal domain-like"/>
    <property type="match status" value="1"/>
</dbReference>
<dbReference type="GO" id="GO:0016020">
    <property type="term" value="C:membrane"/>
    <property type="evidence" value="ECO:0007669"/>
    <property type="project" value="InterPro"/>
</dbReference>
<dbReference type="Pfam" id="PF00571">
    <property type="entry name" value="CBS"/>
    <property type="match status" value="1"/>
</dbReference>
<dbReference type="PANTHER" id="PTHR43773:SF1">
    <property type="entry name" value="MAGNESIUM TRANSPORTER MGTE"/>
    <property type="match status" value="1"/>
</dbReference>
<accession>Q20XN1</accession>
<dbReference type="HOGENOM" id="CLU_030870_1_0_5"/>
<dbReference type="Pfam" id="PF03448">
    <property type="entry name" value="MgtE_N"/>
    <property type="match status" value="1"/>
</dbReference>
<protein>
    <submittedName>
        <fullName evidence="3">CBS</fullName>
    </submittedName>
</protein>
<dbReference type="InterPro" id="IPR046342">
    <property type="entry name" value="CBS_dom_sf"/>
</dbReference>
<dbReference type="InterPro" id="IPR006669">
    <property type="entry name" value="MgtE_transporter"/>
</dbReference>
<dbReference type="KEGG" id="rpc:RPC_4583"/>
<dbReference type="AlphaFoldDB" id="Q20XN1"/>
<dbReference type="PANTHER" id="PTHR43773">
    <property type="entry name" value="MAGNESIUM TRANSPORTER MGTE"/>
    <property type="match status" value="1"/>
</dbReference>
<dbReference type="STRING" id="316056.RPC_4583"/>
<keyword evidence="1" id="KW-0129">CBS domain</keyword>
<dbReference type="SMART" id="SM00924">
    <property type="entry name" value="MgtE_N"/>
    <property type="match status" value="1"/>
</dbReference>
<gene>
    <name evidence="3" type="ordered locus">RPC_4583</name>
</gene>
<name>Q20XN1_RHOPB</name>
<dbReference type="PROSITE" id="PS51371">
    <property type="entry name" value="CBS"/>
    <property type="match status" value="2"/>
</dbReference>
<dbReference type="EMBL" id="CP000301">
    <property type="protein sequence ID" value="ABD90105.1"/>
    <property type="molecule type" value="Genomic_DNA"/>
</dbReference>
<dbReference type="SUPFAM" id="SSF54631">
    <property type="entry name" value="CBS-domain pair"/>
    <property type="match status" value="1"/>
</dbReference>
<dbReference type="InterPro" id="IPR000644">
    <property type="entry name" value="CBS_dom"/>
</dbReference>
<proteinExistence type="predicted"/>
<evidence type="ECO:0000256" key="1">
    <source>
        <dbReference type="PROSITE-ProRule" id="PRU00703"/>
    </source>
</evidence>
<dbReference type="InterPro" id="IPR006668">
    <property type="entry name" value="Mg_transptr_MgtE_intracell_dom"/>
</dbReference>
<dbReference type="SUPFAM" id="SSF158791">
    <property type="entry name" value="MgtE N-terminal domain-like"/>
    <property type="match status" value="1"/>
</dbReference>
<dbReference type="GO" id="GO:0015095">
    <property type="term" value="F:magnesium ion transmembrane transporter activity"/>
    <property type="evidence" value="ECO:0007669"/>
    <property type="project" value="InterPro"/>
</dbReference>
<dbReference type="eggNOG" id="COG2239">
    <property type="taxonomic scope" value="Bacteria"/>
</dbReference>
<feature type="domain" description="CBS" evidence="2">
    <location>
        <begin position="295"/>
        <end position="358"/>
    </location>
</feature>
<sequence length="419" mass="46208">MWTGPMSDADERVFLLSSLIGRPVVVGDLRCGRLADLTVLKVGTRLWVDGVMVHTAEGLKAVACGDAETLDAKALVFAASRGSRPEIAPHPDRFHLGQLVFGKRMLDRRSGSVRVARDARLALRGGELTVAAFDFDALEQPFRNVVDFVETRLKRLVHPSALRCSVSIEDIVVPRLFAHNHQVGDDEMPAVDLAEILSEMEPAERIAEFSRLGASDAAAVLEYETPLFRRELISAIGSARMAQLIAVLTPARAASLLWGLPLSEIQSVLENLGRPEVERVSTLLWNKTDELAHFATPCRIERRASDTVEQAIADFRGVDGKASRVSFVYVVDAERHLLGVVSPSALIRGRAEAQLSDVMTAQPARLQQSDLVQTAARMFQRYPFPALPIVDGSDRLVGQIAREEVEFILGRFKELRNQY</sequence>
<evidence type="ECO:0000259" key="2">
    <source>
        <dbReference type="PROSITE" id="PS51371"/>
    </source>
</evidence>
<evidence type="ECO:0000313" key="3">
    <source>
        <dbReference type="EMBL" id="ABD90105.1"/>
    </source>
</evidence>
<feature type="domain" description="CBS" evidence="2">
    <location>
        <begin position="359"/>
        <end position="415"/>
    </location>
</feature>
<dbReference type="Gene3D" id="3.10.580.10">
    <property type="entry name" value="CBS-domain"/>
    <property type="match status" value="1"/>
</dbReference>
<reference evidence="3" key="1">
    <citation type="submission" date="2006-03" db="EMBL/GenBank/DDBJ databases">
        <title>Complete sequence of Rhodopseudomonas palustris BisB18.</title>
        <authorList>
            <consortium name="US DOE Joint Genome Institute"/>
            <person name="Copeland A."/>
            <person name="Lucas S."/>
            <person name="Lapidus A."/>
            <person name="Barry K."/>
            <person name="Detter J.C."/>
            <person name="Glavina del Rio T."/>
            <person name="Hammon N."/>
            <person name="Israni S."/>
            <person name="Dalin E."/>
            <person name="Tice H."/>
            <person name="Pitluck S."/>
            <person name="Chain P."/>
            <person name="Malfatti S."/>
            <person name="Shin M."/>
            <person name="Vergez L."/>
            <person name="Schmutz J."/>
            <person name="Larimer F."/>
            <person name="Land M."/>
            <person name="Hauser L."/>
            <person name="Pelletier D.A."/>
            <person name="Kyrpides N."/>
            <person name="Anderson I."/>
            <person name="Oda Y."/>
            <person name="Harwood C.S."/>
            <person name="Richardson P."/>
        </authorList>
    </citation>
    <scope>NUCLEOTIDE SEQUENCE [LARGE SCALE GENOMIC DNA]</scope>
    <source>
        <strain evidence="3">BisB18</strain>
    </source>
</reference>
<dbReference type="InterPro" id="IPR038076">
    <property type="entry name" value="MgtE_N_sf"/>
</dbReference>
<organism evidence="3">
    <name type="scientific">Rhodopseudomonas palustris (strain BisB18)</name>
    <dbReference type="NCBI Taxonomy" id="316056"/>
    <lineage>
        <taxon>Bacteria</taxon>
        <taxon>Pseudomonadati</taxon>
        <taxon>Pseudomonadota</taxon>
        <taxon>Alphaproteobacteria</taxon>
        <taxon>Hyphomicrobiales</taxon>
        <taxon>Nitrobacteraceae</taxon>
        <taxon>Rhodopseudomonas</taxon>
    </lineage>
</organism>